<organism evidence="10 11">
    <name type="scientific">Cohnella fermenti</name>
    <dbReference type="NCBI Taxonomy" id="2565925"/>
    <lineage>
        <taxon>Bacteria</taxon>
        <taxon>Bacillati</taxon>
        <taxon>Bacillota</taxon>
        <taxon>Bacilli</taxon>
        <taxon>Bacillales</taxon>
        <taxon>Paenibacillaceae</taxon>
        <taxon>Cohnella</taxon>
    </lineage>
</organism>
<keyword evidence="4 5" id="KW-0963">Cytoplasm</keyword>
<dbReference type="OrthoDB" id="5421057at2"/>
<feature type="domain" description="RecX first three-helical" evidence="9">
    <location>
        <begin position="87"/>
        <end position="126"/>
    </location>
</feature>
<feature type="region of interest" description="Disordered" evidence="6">
    <location>
        <begin position="236"/>
        <end position="270"/>
    </location>
</feature>
<name>A0A4S4BTP3_9BACL</name>
<evidence type="ECO:0000313" key="11">
    <source>
        <dbReference type="Proteomes" id="UP000310636"/>
    </source>
</evidence>
<comment type="function">
    <text evidence="5">Modulates RecA activity.</text>
</comment>
<feature type="compositionally biased region" description="Acidic residues" evidence="6">
    <location>
        <begin position="245"/>
        <end position="270"/>
    </location>
</feature>
<dbReference type="Proteomes" id="UP000310636">
    <property type="component" value="Unassembled WGS sequence"/>
</dbReference>
<evidence type="ECO:0000259" key="7">
    <source>
        <dbReference type="Pfam" id="PF02631"/>
    </source>
</evidence>
<evidence type="ECO:0000313" key="10">
    <source>
        <dbReference type="EMBL" id="THF78446.1"/>
    </source>
</evidence>
<dbReference type="PANTHER" id="PTHR33602:SF1">
    <property type="entry name" value="REGULATORY PROTEIN RECX FAMILY PROTEIN"/>
    <property type="match status" value="1"/>
</dbReference>
<gene>
    <name evidence="5" type="primary">recX</name>
    <name evidence="10" type="ORF">E6C55_14665</name>
</gene>
<dbReference type="PANTHER" id="PTHR33602">
    <property type="entry name" value="REGULATORY PROTEIN RECX FAMILY PROTEIN"/>
    <property type="match status" value="1"/>
</dbReference>
<keyword evidence="11" id="KW-1185">Reference proteome</keyword>
<evidence type="ECO:0000259" key="8">
    <source>
        <dbReference type="Pfam" id="PF21981"/>
    </source>
</evidence>
<dbReference type="InterPro" id="IPR053925">
    <property type="entry name" value="RecX_HTH_3rd"/>
</dbReference>
<dbReference type="InterPro" id="IPR036388">
    <property type="entry name" value="WH-like_DNA-bd_sf"/>
</dbReference>
<feature type="domain" description="RecX third three-helical" evidence="8">
    <location>
        <begin position="184"/>
        <end position="226"/>
    </location>
</feature>
<protein>
    <recommendedName>
        <fullName evidence="3 5">Regulatory protein RecX</fullName>
    </recommendedName>
</protein>
<evidence type="ECO:0000256" key="3">
    <source>
        <dbReference type="ARBA" id="ARBA00018111"/>
    </source>
</evidence>
<evidence type="ECO:0000256" key="2">
    <source>
        <dbReference type="ARBA" id="ARBA00009695"/>
    </source>
</evidence>
<evidence type="ECO:0000256" key="4">
    <source>
        <dbReference type="ARBA" id="ARBA00022490"/>
    </source>
</evidence>
<dbReference type="RefSeq" id="WP_136370542.1">
    <property type="nucleotide sequence ID" value="NZ_SSOB01000016.1"/>
</dbReference>
<dbReference type="EMBL" id="SSOB01000016">
    <property type="protein sequence ID" value="THF78446.1"/>
    <property type="molecule type" value="Genomic_DNA"/>
</dbReference>
<evidence type="ECO:0000256" key="1">
    <source>
        <dbReference type="ARBA" id="ARBA00004496"/>
    </source>
</evidence>
<reference evidence="10 11" key="1">
    <citation type="submission" date="2019-04" db="EMBL/GenBank/DDBJ databases">
        <title>Cohnella sp. nov. isolated from preserved vegetables.</title>
        <authorList>
            <person name="Lin S.-Y."/>
            <person name="Hung M.-H."/>
            <person name="Young C.-C."/>
        </authorList>
    </citation>
    <scope>NUCLEOTIDE SEQUENCE [LARGE SCALE GENOMIC DNA]</scope>
    <source>
        <strain evidence="10 11">CC-MHH1044</strain>
    </source>
</reference>
<dbReference type="InterPro" id="IPR053926">
    <property type="entry name" value="RecX_HTH_1st"/>
</dbReference>
<dbReference type="HAMAP" id="MF_01114">
    <property type="entry name" value="RecX"/>
    <property type="match status" value="1"/>
</dbReference>
<sequence>MDEQAGKKGKLRMGESREAVPAVVVGIEADARRSSMYRIAITPEAGGVSEVLLVHEDTMVAWRLLKGRRLTPREWEDLRRTEQVEQAYRAALLLLDRKARTRKELEQTLKRKGYEEAAVSGCLDRLAKHRLIDDAHYAARFAEQKVVSQRKGSRLVRQQLRSRGVGKQDVDEALASLDAGMERSAARELAVKKWPGIKGEKRREREHKLLGVLLRRGYPASVAMDAVRYAAQRFEDEERGISSAWDEDETGLAELSLDESYEEPEREFDD</sequence>
<comment type="subcellular location">
    <subcellularLocation>
        <location evidence="1 5">Cytoplasm</location>
    </subcellularLocation>
</comment>
<evidence type="ECO:0000256" key="6">
    <source>
        <dbReference type="SAM" id="MobiDB-lite"/>
    </source>
</evidence>
<accession>A0A4S4BTP3</accession>
<dbReference type="Pfam" id="PF02631">
    <property type="entry name" value="RecX_HTH2"/>
    <property type="match status" value="1"/>
</dbReference>
<dbReference type="Gene3D" id="1.10.10.10">
    <property type="entry name" value="Winged helix-like DNA-binding domain superfamily/Winged helix DNA-binding domain"/>
    <property type="match status" value="3"/>
</dbReference>
<comment type="similarity">
    <text evidence="2 5">Belongs to the RecX family.</text>
</comment>
<dbReference type="InterPro" id="IPR053924">
    <property type="entry name" value="RecX_HTH_2nd"/>
</dbReference>
<evidence type="ECO:0000259" key="9">
    <source>
        <dbReference type="Pfam" id="PF21982"/>
    </source>
</evidence>
<feature type="domain" description="RecX second three-helical" evidence="7">
    <location>
        <begin position="133"/>
        <end position="174"/>
    </location>
</feature>
<evidence type="ECO:0000256" key="5">
    <source>
        <dbReference type="HAMAP-Rule" id="MF_01114"/>
    </source>
</evidence>
<proteinExistence type="inferred from homology"/>
<comment type="caution">
    <text evidence="10">The sequence shown here is derived from an EMBL/GenBank/DDBJ whole genome shotgun (WGS) entry which is preliminary data.</text>
</comment>
<dbReference type="AlphaFoldDB" id="A0A4S4BTP3"/>
<dbReference type="Pfam" id="PF21981">
    <property type="entry name" value="RecX_HTH3"/>
    <property type="match status" value="1"/>
</dbReference>
<dbReference type="Pfam" id="PF21982">
    <property type="entry name" value="RecX_HTH1"/>
    <property type="match status" value="1"/>
</dbReference>
<dbReference type="InterPro" id="IPR003783">
    <property type="entry name" value="Regulatory_RecX"/>
</dbReference>
<dbReference type="GO" id="GO:0005737">
    <property type="term" value="C:cytoplasm"/>
    <property type="evidence" value="ECO:0007669"/>
    <property type="project" value="UniProtKB-SubCell"/>
</dbReference>
<dbReference type="GO" id="GO:0006282">
    <property type="term" value="P:regulation of DNA repair"/>
    <property type="evidence" value="ECO:0007669"/>
    <property type="project" value="UniProtKB-UniRule"/>
</dbReference>